<evidence type="ECO:0000313" key="2">
    <source>
        <dbReference type="Proteomes" id="UP000789570"/>
    </source>
</evidence>
<organism evidence="1 2">
    <name type="scientific">Funneliformis caledonium</name>
    <dbReference type="NCBI Taxonomy" id="1117310"/>
    <lineage>
        <taxon>Eukaryota</taxon>
        <taxon>Fungi</taxon>
        <taxon>Fungi incertae sedis</taxon>
        <taxon>Mucoromycota</taxon>
        <taxon>Glomeromycotina</taxon>
        <taxon>Glomeromycetes</taxon>
        <taxon>Glomerales</taxon>
        <taxon>Glomeraceae</taxon>
        <taxon>Funneliformis</taxon>
    </lineage>
</organism>
<evidence type="ECO:0000313" key="1">
    <source>
        <dbReference type="EMBL" id="CAG8618790.1"/>
    </source>
</evidence>
<sequence>MVNTDAGALMISDIQISMKIRLQKSNSVGSYYIKLKKIARYINIGDDEFYHKFLERLSSDNQME</sequence>
<dbReference type="EMBL" id="CAJVPQ010003126">
    <property type="protein sequence ID" value="CAG8618790.1"/>
    <property type="molecule type" value="Genomic_DNA"/>
</dbReference>
<proteinExistence type="predicted"/>
<dbReference type="AlphaFoldDB" id="A0A9N9GM72"/>
<keyword evidence="2" id="KW-1185">Reference proteome</keyword>
<reference evidence="1" key="1">
    <citation type="submission" date="2021-06" db="EMBL/GenBank/DDBJ databases">
        <authorList>
            <person name="Kallberg Y."/>
            <person name="Tangrot J."/>
            <person name="Rosling A."/>
        </authorList>
    </citation>
    <scope>NUCLEOTIDE SEQUENCE</scope>
    <source>
        <strain evidence="1">UK204</strain>
    </source>
</reference>
<feature type="non-terminal residue" evidence="1">
    <location>
        <position position="64"/>
    </location>
</feature>
<dbReference type="Proteomes" id="UP000789570">
    <property type="component" value="Unassembled WGS sequence"/>
</dbReference>
<name>A0A9N9GM72_9GLOM</name>
<comment type="caution">
    <text evidence="1">The sequence shown here is derived from an EMBL/GenBank/DDBJ whole genome shotgun (WGS) entry which is preliminary data.</text>
</comment>
<gene>
    <name evidence="1" type="ORF">FCALED_LOCUS9446</name>
</gene>
<protein>
    <submittedName>
        <fullName evidence="1">8880_t:CDS:1</fullName>
    </submittedName>
</protein>
<accession>A0A9N9GM72</accession>